<dbReference type="AlphaFoldDB" id="A0A162FHB1"/>
<name>A0A162FHB1_METOA</name>
<dbReference type="Pfam" id="PF04021">
    <property type="entry name" value="Class_IIIsignal"/>
    <property type="match status" value="1"/>
</dbReference>
<keyword evidence="3" id="KW-1185">Reference proteome</keyword>
<gene>
    <name evidence="2" type="ORF">MBORA_20120</name>
</gene>
<accession>A0A162FHB1</accession>
<dbReference type="PATRIC" id="fig|66851.6.peg.2205"/>
<evidence type="ECO:0000313" key="3">
    <source>
        <dbReference type="Proteomes" id="UP000077428"/>
    </source>
</evidence>
<dbReference type="EMBL" id="LWMU01000136">
    <property type="protein sequence ID" value="KZX09950.1"/>
    <property type="molecule type" value="Genomic_DNA"/>
</dbReference>
<dbReference type="OrthoDB" id="77653at2157"/>
<feature type="transmembrane region" description="Helical" evidence="1">
    <location>
        <begin position="12"/>
        <end position="32"/>
    </location>
</feature>
<evidence type="ECO:0000313" key="2">
    <source>
        <dbReference type="EMBL" id="KZX09950.1"/>
    </source>
</evidence>
<reference evidence="3" key="1">
    <citation type="journal article" date="2016" name="Genome Announc.">
        <title>Draft Genome Sequences of Methanobrevibacter curvatus DSM11111, Methanobrevibacter cuticularis DSM11139, Methanobrevibacter filiformis DSM11501, and Methanobrevibacter oralis DSM7256.</title>
        <authorList>
            <person name="Poehlein A."/>
            <person name="Seedorf H."/>
        </authorList>
    </citation>
    <scope>NUCLEOTIDE SEQUENCE [LARGE SCALE GENOMIC DNA]</scope>
    <source>
        <strain evidence="3">DSM 7256 / JCM 30027 / ZR</strain>
    </source>
</reference>
<protein>
    <submittedName>
        <fullName evidence="2">Class III signal peptide</fullName>
    </submittedName>
</protein>
<dbReference type="InterPro" id="IPR007166">
    <property type="entry name" value="Class3_signal_pept_motif"/>
</dbReference>
<keyword evidence="1" id="KW-0472">Membrane</keyword>
<organism evidence="2 3">
    <name type="scientific">Methanobrevibacter oralis</name>
    <dbReference type="NCBI Taxonomy" id="66851"/>
    <lineage>
        <taxon>Archaea</taxon>
        <taxon>Methanobacteriati</taxon>
        <taxon>Methanobacteriota</taxon>
        <taxon>Methanomada group</taxon>
        <taxon>Methanobacteria</taxon>
        <taxon>Methanobacteriales</taxon>
        <taxon>Methanobacteriaceae</taxon>
        <taxon>Methanobrevibacter</taxon>
    </lineage>
</organism>
<dbReference type="RefSeq" id="WP_042692693.1">
    <property type="nucleotide sequence ID" value="NZ_CABMAB010000012.1"/>
</dbReference>
<evidence type="ECO:0000256" key="1">
    <source>
        <dbReference type="SAM" id="Phobius"/>
    </source>
</evidence>
<dbReference type="STRING" id="66851.MBORA_20120"/>
<keyword evidence="1" id="KW-1133">Transmembrane helix</keyword>
<sequence>MKIDNQGQVSLEYLLIFAISLIILVAFTLPLAEISIENTMDITNVLNAKSDLSKISSQINQVYSEGEGSKHTVFVHKKNSIKIKVEKNKIYSNLKLNNGDYKKIKTSHKSNLKSTSLYLYKGKNILVIEWPVSSDKMVIYRK</sequence>
<keyword evidence="1" id="KW-0812">Transmembrane</keyword>
<dbReference type="Proteomes" id="UP000077428">
    <property type="component" value="Unassembled WGS sequence"/>
</dbReference>
<proteinExistence type="predicted"/>
<comment type="caution">
    <text evidence="2">The sequence shown here is derived from an EMBL/GenBank/DDBJ whole genome shotgun (WGS) entry which is preliminary data.</text>
</comment>